<dbReference type="EMBL" id="CM041553">
    <property type="protein sequence ID" value="KAI3352785.1"/>
    <property type="molecule type" value="Genomic_DNA"/>
</dbReference>
<reference evidence="1" key="1">
    <citation type="submission" date="2022-04" db="EMBL/GenBank/DDBJ databases">
        <title>Jade perch genome.</title>
        <authorList>
            <person name="Chao B."/>
        </authorList>
    </citation>
    <scope>NUCLEOTIDE SEQUENCE</scope>
    <source>
        <strain evidence="1">CB-2022</strain>
    </source>
</reference>
<organism evidence="1 2">
    <name type="scientific">Scortum barcoo</name>
    <name type="common">barcoo grunter</name>
    <dbReference type="NCBI Taxonomy" id="214431"/>
    <lineage>
        <taxon>Eukaryota</taxon>
        <taxon>Metazoa</taxon>
        <taxon>Chordata</taxon>
        <taxon>Craniata</taxon>
        <taxon>Vertebrata</taxon>
        <taxon>Euteleostomi</taxon>
        <taxon>Actinopterygii</taxon>
        <taxon>Neopterygii</taxon>
        <taxon>Teleostei</taxon>
        <taxon>Neoteleostei</taxon>
        <taxon>Acanthomorphata</taxon>
        <taxon>Eupercaria</taxon>
        <taxon>Centrarchiformes</taxon>
        <taxon>Terapontoidei</taxon>
        <taxon>Terapontidae</taxon>
        <taxon>Scortum</taxon>
    </lineage>
</organism>
<name>A0ACB8VBN5_9TELE</name>
<gene>
    <name evidence="1" type="ORF">L3Q82_019363</name>
</gene>
<evidence type="ECO:0000313" key="1">
    <source>
        <dbReference type="EMBL" id="KAI3352785.1"/>
    </source>
</evidence>
<dbReference type="Proteomes" id="UP000831701">
    <property type="component" value="Chromosome 23"/>
</dbReference>
<protein>
    <submittedName>
        <fullName evidence="1">Uncharacterized protein</fullName>
    </submittedName>
</protein>
<accession>A0ACB8VBN5</accession>
<evidence type="ECO:0000313" key="2">
    <source>
        <dbReference type="Proteomes" id="UP000831701"/>
    </source>
</evidence>
<sequence>MSKNAEHEEVVVDFDQGHLYAAVVCSETRLKRFIELMVGRADGVRWQLLFQDITEKGEISGSGSQSCHLQKFSDDSEYRSVVDKFVEWCGLNHLQLSVTKTKELVVDFRKQRTRLNSVAIRGYRSGHCGQLQVPRVSTWTIN</sequence>
<keyword evidence="2" id="KW-1185">Reference proteome</keyword>
<comment type="caution">
    <text evidence="1">The sequence shown here is derived from an EMBL/GenBank/DDBJ whole genome shotgun (WGS) entry which is preliminary data.</text>
</comment>
<proteinExistence type="predicted"/>